<keyword evidence="3" id="KW-1185">Reference proteome</keyword>
<dbReference type="SUPFAM" id="SSF46894">
    <property type="entry name" value="C-terminal effector domain of the bipartite response regulators"/>
    <property type="match status" value="1"/>
</dbReference>
<gene>
    <name evidence="2" type="ORF">MET9862_03379</name>
</gene>
<evidence type="ECO:0000313" key="3">
    <source>
        <dbReference type="Proteomes" id="UP000410984"/>
    </source>
</evidence>
<proteinExistence type="predicted"/>
<dbReference type="Proteomes" id="UP000410984">
    <property type="component" value="Unassembled WGS sequence"/>
</dbReference>
<sequence>MPLDDATLLTIEDSLIASALRPERWTDTVTRIVDATGSRGAVALPLKGRVPGVPVSTSVEELAGTYFSQGWAARDERGRGIPKLLQTGLFVDQDFATPDFMRSAPFYSDFLRPLGFQWCAGLLVDVGGDTWTLVLQRSPGQGPFTPDEQVALRRLLAPLNRTATLAAQLGEARLGGIADTLETMRAPSLLLDRFGRVLRVSSHAEAVMGPDLTVRLGEVVAPADGRANAALRAHIAAAIWSEVRPDDLALRPVAVARADRRPLLLRAQPLRKSGLDYFDGCRAILTITDLDARARLDRPALRQIYGLTPREAALCEALLQGASLNAIAETSGTSAHTVRSQMRAIFGKTRTGGQNELLILLNRHAQS</sequence>
<dbReference type="RefSeq" id="WP_142584069.1">
    <property type="nucleotide sequence ID" value="NZ_CABFPH010000050.1"/>
</dbReference>
<dbReference type="Gene3D" id="1.10.10.10">
    <property type="entry name" value="Winged helix-like DNA-binding domain superfamily/Winged helix DNA-binding domain"/>
    <property type="match status" value="1"/>
</dbReference>
<accession>A0A509EH49</accession>
<evidence type="ECO:0000259" key="1">
    <source>
        <dbReference type="SMART" id="SM00421"/>
    </source>
</evidence>
<feature type="domain" description="HTH luxR-type" evidence="1">
    <location>
        <begin position="304"/>
        <end position="361"/>
    </location>
</feature>
<dbReference type="InterPro" id="IPR000792">
    <property type="entry name" value="Tscrpt_reg_LuxR_C"/>
</dbReference>
<evidence type="ECO:0000313" key="2">
    <source>
        <dbReference type="EMBL" id="VUD72775.1"/>
    </source>
</evidence>
<dbReference type="GO" id="GO:0003677">
    <property type="term" value="F:DNA binding"/>
    <property type="evidence" value="ECO:0007669"/>
    <property type="project" value="InterPro"/>
</dbReference>
<dbReference type="OrthoDB" id="6697591at2"/>
<dbReference type="InterPro" id="IPR036388">
    <property type="entry name" value="WH-like_DNA-bd_sf"/>
</dbReference>
<dbReference type="AlphaFoldDB" id="A0A509EH49"/>
<name>A0A509EH49_9HYPH</name>
<dbReference type="SMART" id="SM00421">
    <property type="entry name" value="HTH_LUXR"/>
    <property type="match status" value="1"/>
</dbReference>
<dbReference type="InterPro" id="IPR016032">
    <property type="entry name" value="Sig_transdc_resp-reg_C-effctor"/>
</dbReference>
<reference evidence="2 3" key="1">
    <citation type="submission" date="2019-06" db="EMBL/GenBank/DDBJ databases">
        <authorList>
            <person name="Rodrigo-Torres L."/>
            <person name="Arahal R. D."/>
            <person name="Lucena T."/>
        </authorList>
    </citation>
    <scope>NUCLEOTIDE SEQUENCE [LARGE SCALE GENOMIC DNA]</scope>
    <source>
        <strain evidence="2 3">SB0023/3</strain>
    </source>
</reference>
<dbReference type="EMBL" id="CABFPH010000050">
    <property type="protein sequence ID" value="VUD72775.1"/>
    <property type="molecule type" value="Genomic_DNA"/>
</dbReference>
<organism evidence="2 3">
    <name type="scientific">Methylobacterium symbioticum</name>
    <dbReference type="NCBI Taxonomy" id="2584084"/>
    <lineage>
        <taxon>Bacteria</taxon>
        <taxon>Pseudomonadati</taxon>
        <taxon>Pseudomonadota</taxon>
        <taxon>Alphaproteobacteria</taxon>
        <taxon>Hyphomicrobiales</taxon>
        <taxon>Methylobacteriaceae</taxon>
        <taxon>Methylobacterium</taxon>
    </lineage>
</organism>
<protein>
    <recommendedName>
        <fullName evidence="1">HTH luxR-type domain-containing protein</fullName>
    </recommendedName>
</protein>
<dbReference type="GO" id="GO:0006355">
    <property type="term" value="P:regulation of DNA-templated transcription"/>
    <property type="evidence" value="ECO:0007669"/>
    <property type="project" value="InterPro"/>
</dbReference>